<evidence type="ECO:0000313" key="1">
    <source>
        <dbReference type="EMBL" id="BBX15533.1"/>
    </source>
</evidence>
<dbReference type="RefSeq" id="WP_098004816.1">
    <property type="nucleotide sequence ID" value="NZ_AP022563.1"/>
</dbReference>
<accession>A0A7I7JUS3</accession>
<dbReference type="KEGG" id="mdu:MDUV_03930"/>
<proteinExistence type="predicted"/>
<gene>
    <name evidence="1" type="ORF">MDUV_03930</name>
</gene>
<protein>
    <submittedName>
        <fullName evidence="1">Uncharacterized protein</fullName>
    </submittedName>
</protein>
<dbReference type="Proteomes" id="UP000467006">
    <property type="component" value="Chromosome"/>
</dbReference>
<dbReference type="AlphaFoldDB" id="A0A7I7JUS3"/>
<organism evidence="1 2">
    <name type="scientific">Mycolicibacterium duvalii</name>
    <dbReference type="NCBI Taxonomy" id="39688"/>
    <lineage>
        <taxon>Bacteria</taxon>
        <taxon>Bacillati</taxon>
        <taxon>Actinomycetota</taxon>
        <taxon>Actinomycetes</taxon>
        <taxon>Mycobacteriales</taxon>
        <taxon>Mycobacteriaceae</taxon>
        <taxon>Mycolicibacterium</taxon>
    </lineage>
</organism>
<sequence>MAEGTPHADDPFNEAVATTGLFLLVSAVIALAVAVASWGTSETLIAALASSAALLSFAASIFCFKTQAGDNAVAEA</sequence>
<keyword evidence="2" id="KW-1185">Reference proteome</keyword>
<dbReference type="EMBL" id="AP022563">
    <property type="protein sequence ID" value="BBX15533.1"/>
    <property type="molecule type" value="Genomic_DNA"/>
</dbReference>
<evidence type="ECO:0000313" key="2">
    <source>
        <dbReference type="Proteomes" id="UP000467006"/>
    </source>
</evidence>
<reference evidence="1 2" key="1">
    <citation type="journal article" date="2019" name="Emerg. Microbes Infect.">
        <title>Comprehensive subspecies identification of 175 nontuberculous mycobacteria species based on 7547 genomic profiles.</title>
        <authorList>
            <person name="Matsumoto Y."/>
            <person name="Kinjo T."/>
            <person name="Motooka D."/>
            <person name="Nabeya D."/>
            <person name="Jung N."/>
            <person name="Uechi K."/>
            <person name="Horii T."/>
            <person name="Iida T."/>
            <person name="Fujita J."/>
            <person name="Nakamura S."/>
        </authorList>
    </citation>
    <scope>NUCLEOTIDE SEQUENCE [LARGE SCALE GENOMIC DNA]</scope>
    <source>
        <strain evidence="1 2">JCM 6396</strain>
    </source>
</reference>
<name>A0A7I7JUS3_9MYCO</name>